<sequence length="122" mass="13093">MPSASLLPQTQDSLPPRPVPRHRCCLVILYSSNSSQSTTELLVSRSSHQGVHTELAKPVAFSRPSKLLPGHTGRKTERAEGPGAERALPSLCGRDRLCSTSDWLSLNVPPTVLAVVTCLLVA</sequence>
<name>A0A7J7VDZ4_RHIFE</name>
<feature type="region of interest" description="Disordered" evidence="1">
    <location>
        <begin position="62"/>
        <end position="87"/>
    </location>
</feature>
<evidence type="ECO:0000313" key="2">
    <source>
        <dbReference type="EMBL" id="KAF6323354.1"/>
    </source>
</evidence>
<protein>
    <submittedName>
        <fullName evidence="2">Uncharacterized protein</fullName>
    </submittedName>
</protein>
<evidence type="ECO:0000256" key="1">
    <source>
        <dbReference type="SAM" id="MobiDB-lite"/>
    </source>
</evidence>
<reference evidence="2 3" key="1">
    <citation type="journal article" date="2020" name="Nature">
        <title>Six reference-quality genomes reveal evolution of bat adaptations.</title>
        <authorList>
            <person name="Jebb D."/>
            <person name="Huang Z."/>
            <person name="Pippel M."/>
            <person name="Hughes G.M."/>
            <person name="Lavrichenko K."/>
            <person name="Devanna P."/>
            <person name="Winkler S."/>
            <person name="Jermiin L.S."/>
            <person name="Skirmuntt E.C."/>
            <person name="Katzourakis A."/>
            <person name="Burkitt-Gray L."/>
            <person name="Ray D.A."/>
            <person name="Sullivan K.A.M."/>
            <person name="Roscito J.G."/>
            <person name="Kirilenko B.M."/>
            <person name="Davalos L.M."/>
            <person name="Corthals A.P."/>
            <person name="Power M.L."/>
            <person name="Jones G."/>
            <person name="Ransome R.D."/>
            <person name="Dechmann D.K.N."/>
            <person name="Locatelli A.G."/>
            <person name="Puechmaille S.J."/>
            <person name="Fedrigo O."/>
            <person name="Jarvis E.D."/>
            <person name="Hiller M."/>
            <person name="Vernes S.C."/>
            <person name="Myers E.W."/>
            <person name="Teeling E.C."/>
        </authorList>
    </citation>
    <scope>NUCLEOTIDE SEQUENCE [LARGE SCALE GENOMIC DNA]</scope>
    <source>
        <strain evidence="2">MRhiFer1</strain>
        <tissue evidence="2">Lung</tissue>
    </source>
</reference>
<evidence type="ECO:0000313" key="3">
    <source>
        <dbReference type="Proteomes" id="UP000585614"/>
    </source>
</evidence>
<accession>A0A7J7VDZ4</accession>
<comment type="caution">
    <text evidence="2">The sequence shown here is derived from an EMBL/GenBank/DDBJ whole genome shotgun (WGS) entry which is preliminary data.</text>
</comment>
<dbReference type="AlphaFoldDB" id="A0A7J7VDZ4"/>
<proteinExistence type="predicted"/>
<dbReference type="EMBL" id="JACAGC010000013">
    <property type="protein sequence ID" value="KAF6323354.1"/>
    <property type="molecule type" value="Genomic_DNA"/>
</dbReference>
<dbReference type="Proteomes" id="UP000585614">
    <property type="component" value="Unassembled WGS sequence"/>
</dbReference>
<organism evidence="2 3">
    <name type="scientific">Rhinolophus ferrumequinum</name>
    <name type="common">Greater horseshoe bat</name>
    <dbReference type="NCBI Taxonomy" id="59479"/>
    <lineage>
        <taxon>Eukaryota</taxon>
        <taxon>Metazoa</taxon>
        <taxon>Chordata</taxon>
        <taxon>Craniata</taxon>
        <taxon>Vertebrata</taxon>
        <taxon>Euteleostomi</taxon>
        <taxon>Mammalia</taxon>
        <taxon>Eutheria</taxon>
        <taxon>Laurasiatheria</taxon>
        <taxon>Chiroptera</taxon>
        <taxon>Yinpterochiroptera</taxon>
        <taxon>Rhinolophoidea</taxon>
        <taxon>Rhinolophidae</taxon>
        <taxon>Rhinolophinae</taxon>
        <taxon>Rhinolophus</taxon>
    </lineage>
</organism>
<gene>
    <name evidence="2" type="ORF">mRhiFer1_008337</name>
</gene>